<dbReference type="PROSITE" id="PS00107">
    <property type="entry name" value="PROTEIN_KINASE_ATP"/>
    <property type="match status" value="1"/>
</dbReference>
<gene>
    <name evidence="9" type="ORF">FCC1311_099942</name>
</gene>
<protein>
    <submittedName>
        <fullName evidence="9">Protein kinase, putative</fullName>
    </submittedName>
</protein>
<name>A0A2R5GZ73_9STRA</name>
<dbReference type="InterPro" id="IPR011009">
    <property type="entry name" value="Kinase-like_dom_sf"/>
</dbReference>
<evidence type="ECO:0000256" key="6">
    <source>
        <dbReference type="PROSITE-ProRule" id="PRU10141"/>
    </source>
</evidence>
<evidence type="ECO:0000256" key="7">
    <source>
        <dbReference type="RuleBase" id="RU000304"/>
    </source>
</evidence>
<dbReference type="SMART" id="SM00220">
    <property type="entry name" value="S_TKc"/>
    <property type="match status" value="1"/>
</dbReference>
<dbReference type="OrthoDB" id="193931at2759"/>
<keyword evidence="10" id="KW-1185">Reference proteome</keyword>
<dbReference type="PANTHER" id="PTHR24349">
    <property type="entry name" value="SERINE/THREONINE-PROTEIN KINASE"/>
    <property type="match status" value="1"/>
</dbReference>
<dbReference type="Gene3D" id="3.30.200.20">
    <property type="entry name" value="Phosphorylase Kinase, domain 1"/>
    <property type="match status" value="1"/>
</dbReference>
<dbReference type="SUPFAM" id="SSF56112">
    <property type="entry name" value="Protein kinase-like (PK-like)"/>
    <property type="match status" value="1"/>
</dbReference>
<dbReference type="InterPro" id="IPR017441">
    <property type="entry name" value="Protein_kinase_ATP_BS"/>
</dbReference>
<sequence length="328" mass="37078">MAVGCAVVRRDVQRLKSADEVREFYSLGDLIGAGTYGLVRSAVSKEDGQEYALKTIKKARQQHYRREVLLSSRVKHPAVLSPQRVFETPDDVLMVTELCRGGELFEFVADHNMYLGTLDEEAVLEITREMLVAIEACHRAEFAHLDIKPENFVFRVPYTDILKDMRNVRNNLVLIDFGAAQPFRLRPYASSSAQYDKDMDEFFSGETSLGGTASYVSPEVLHGRFSSRSDLWSLGVTLFMLIAGRRPFDVNIDAQPSDFDRHVQENIKEEAALPLGTSLYSTCEELGLANNSTVDILLNMMHPEPILRKSATELIAEIDRMLEEEHRN</sequence>
<organism evidence="9 10">
    <name type="scientific">Hondaea fermentalgiana</name>
    <dbReference type="NCBI Taxonomy" id="2315210"/>
    <lineage>
        <taxon>Eukaryota</taxon>
        <taxon>Sar</taxon>
        <taxon>Stramenopiles</taxon>
        <taxon>Bigyra</taxon>
        <taxon>Labyrinthulomycetes</taxon>
        <taxon>Thraustochytrida</taxon>
        <taxon>Thraustochytriidae</taxon>
        <taxon>Hondaea</taxon>
    </lineage>
</organism>
<dbReference type="EMBL" id="BEYU01000169">
    <property type="protein sequence ID" value="GBG33771.1"/>
    <property type="molecule type" value="Genomic_DNA"/>
</dbReference>
<dbReference type="Proteomes" id="UP000241890">
    <property type="component" value="Unassembled WGS sequence"/>
</dbReference>
<reference evidence="9 10" key="1">
    <citation type="submission" date="2017-12" db="EMBL/GenBank/DDBJ databases">
        <title>Sequencing, de novo assembly and annotation of complete genome of a new Thraustochytrid species, strain FCC1311.</title>
        <authorList>
            <person name="Sedici K."/>
            <person name="Godart F."/>
            <person name="Aiese Cigliano R."/>
            <person name="Sanseverino W."/>
            <person name="Barakat M."/>
            <person name="Ortet P."/>
            <person name="Marechal E."/>
            <person name="Cagnac O."/>
            <person name="Amato A."/>
        </authorList>
    </citation>
    <scope>NUCLEOTIDE SEQUENCE [LARGE SCALE GENOMIC DNA]</scope>
</reference>
<feature type="binding site" evidence="6">
    <location>
        <position position="58"/>
    </location>
    <ligand>
        <name>ATP</name>
        <dbReference type="ChEBI" id="CHEBI:30616"/>
    </ligand>
</feature>
<dbReference type="InterPro" id="IPR000719">
    <property type="entry name" value="Prot_kinase_dom"/>
</dbReference>
<comment type="similarity">
    <text evidence="7">Belongs to the protein kinase superfamily.</text>
</comment>
<evidence type="ECO:0000256" key="4">
    <source>
        <dbReference type="ARBA" id="ARBA00022777"/>
    </source>
</evidence>
<dbReference type="GO" id="GO:0005524">
    <property type="term" value="F:ATP binding"/>
    <property type="evidence" value="ECO:0007669"/>
    <property type="project" value="UniProtKB-UniRule"/>
</dbReference>
<keyword evidence="5 6" id="KW-0067">ATP-binding</keyword>
<comment type="caution">
    <text evidence="9">The sequence shown here is derived from an EMBL/GenBank/DDBJ whole genome shotgun (WGS) entry which is preliminary data.</text>
</comment>
<keyword evidence="4 9" id="KW-0418">Kinase</keyword>
<dbReference type="PROSITE" id="PS50011">
    <property type="entry name" value="PROTEIN_KINASE_DOM"/>
    <property type="match status" value="1"/>
</dbReference>
<proteinExistence type="inferred from homology"/>
<dbReference type="InParanoid" id="A0A2R5GZ73"/>
<dbReference type="GO" id="GO:0004674">
    <property type="term" value="F:protein serine/threonine kinase activity"/>
    <property type="evidence" value="ECO:0007669"/>
    <property type="project" value="UniProtKB-KW"/>
</dbReference>
<evidence type="ECO:0000313" key="9">
    <source>
        <dbReference type="EMBL" id="GBG33771.1"/>
    </source>
</evidence>
<evidence type="ECO:0000256" key="5">
    <source>
        <dbReference type="ARBA" id="ARBA00022840"/>
    </source>
</evidence>
<keyword evidence="2" id="KW-0808">Transferase</keyword>
<dbReference type="Pfam" id="PF00069">
    <property type="entry name" value="Pkinase"/>
    <property type="match status" value="1"/>
</dbReference>
<dbReference type="Gene3D" id="1.10.510.10">
    <property type="entry name" value="Transferase(Phosphotransferase) domain 1"/>
    <property type="match status" value="1"/>
</dbReference>
<evidence type="ECO:0000313" key="10">
    <source>
        <dbReference type="Proteomes" id="UP000241890"/>
    </source>
</evidence>
<evidence type="ECO:0000256" key="2">
    <source>
        <dbReference type="ARBA" id="ARBA00022679"/>
    </source>
</evidence>
<keyword evidence="3 6" id="KW-0547">Nucleotide-binding</keyword>
<dbReference type="InterPro" id="IPR008271">
    <property type="entry name" value="Ser/Thr_kinase_AS"/>
</dbReference>
<keyword evidence="1 7" id="KW-0723">Serine/threonine-protein kinase</keyword>
<dbReference type="InterPro" id="IPR050205">
    <property type="entry name" value="CDPK_Ser/Thr_kinases"/>
</dbReference>
<dbReference type="PROSITE" id="PS00108">
    <property type="entry name" value="PROTEIN_KINASE_ST"/>
    <property type="match status" value="1"/>
</dbReference>
<evidence type="ECO:0000256" key="3">
    <source>
        <dbReference type="ARBA" id="ARBA00022741"/>
    </source>
</evidence>
<evidence type="ECO:0000259" key="8">
    <source>
        <dbReference type="PROSITE" id="PS50011"/>
    </source>
</evidence>
<dbReference type="AlphaFoldDB" id="A0A2R5GZ73"/>
<evidence type="ECO:0000256" key="1">
    <source>
        <dbReference type="ARBA" id="ARBA00022527"/>
    </source>
</evidence>
<feature type="domain" description="Protein kinase" evidence="8">
    <location>
        <begin position="25"/>
        <end position="322"/>
    </location>
</feature>
<accession>A0A2R5GZ73</accession>